<evidence type="ECO:0000313" key="1">
    <source>
        <dbReference type="EMBL" id="QEH38976.1"/>
    </source>
</evidence>
<protein>
    <submittedName>
        <fullName evidence="1">Uncharacterized protein</fullName>
    </submittedName>
</protein>
<proteinExistence type="predicted"/>
<dbReference type="KEGG" id="agv:OJF2_75880"/>
<sequence>MWPCPLRLRPITGRLGKCGWSRSRFAIVRYDVATAPLLPPFRAKPPGDGLLGFVRRVGPIVVFGVKDRARPPHGGIACRGPRGGFPGPIPAWAPAARTEEMARSTRRPRLRREDLPDAGAAFLMPLDDGRFGVCRVLRRPDAEEEARHGAPTVLAAASSWIGDEPPAIDDPRLRAVLILSHHAFAGRPEIQWVSERVPESFRPLGTIEPDDDERRMPCNVHGGWGSFPLQRLLQWRWDHDREAVAREDDAKKAAVAAANKDAPARRMAYLDGLTLAGLRKKRRLVGWRDGAPAAAIRACRAAFAEAIDALDALGPAASRPARLRVLKRCVESLNRIDDAHGHFIETAAREELGEEIDEIAHVAGFRGVHDLAGRWRDW</sequence>
<dbReference type="AlphaFoldDB" id="A0A5B9WE97"/>
<evidence type="ECO:0000313" key="2">
    <source>
        <dbReference type="Proteomes" id="UP000324233"/>
    </source>
</evidence>
<dbReference type="Proteomes" id="UP000324233">
    <property type="component" value="Chromosome"/>
</dbReference>
<reference evidence="1 2" key="1">
    <citation type="submission" date="2019-08" db="EMBL/GenBank/DDBJ databases">
        <title>Deep-cultivation of Planctomycetes and their phenomic and genomic characterization uncovers novel biology.</title>
        <authorList>
            <person name="Wiegand S."/>
            <person name="Jogler M."/>
            <person name="Boedeker C."/>
            <person name="Pinto D."/>
            <person name="Vollmers J."/>
            <person name="Rivas-Marin E."/>
            <person name="Kohn T."/>
            <person name="Peeters S.H."/>
            <person name="Heuer A."/>
            <person name="Rast P."/>
            <person name="Oberbeckmann S."/>
            <person name="Bunk B."/>
            <person name="Jeske O."/>
            <person name="Meyerdierks A."/>
            <person name="Storesund J.E."/>
            <person name="Kallscheuer N."/>
            <person name="Luecker S."/>
            <person name="Lage O.M."/>
            <person name="Pohl T."/>
            <person name="Merkel B.J."/>
            <person name="Hornburger P."/>
            <person name="Mueller R.-W."/>
            <person name="Bruemmer F."/>
            <person name="Labrenz M."/>
            <person name="Spormann A.M."/>
            <person name="Op den Camp H."/>
            <person name="Overmann J."/>
            <person name="Amann R."/>
            <person name="Jetten M.S.M."/>
            <person name="Mascher T."/>
            <person name="Medema M.H."/>
            <person name="Devos D.P."/>
            <person name="Kaster A.-K."/>
            <person name="Ovreas L."/>
            <person name="Rohde M."/>
            <person name="Galperin M.Y."/>
            <person name="Jogler C."/>
        </authorList>
    </citation>
    <scope>NUCLEOTIDE SEQUENCE [LARGE SCALE GENOMIC DNA]</scope>
    <source>
        <strain evidence="1 2">OJF2</strain>
    </source>
</reference>
<dbReference type="EMBL" id="CP042997">
    <property type="protein sequence ID" value="QEH38976.1"/>
    <property type="molecule type" value="Genomic_DNA"/>
</dbReference>
<name>A0A5B9WE97_9BACT</name>
<accession>A0A5B9WE97</accession>
<keyword evidence="2" id="KW-1185">Reference proteome</keyword>
<organism evidence="1 2">
    <name type="scientific">Aquisphaera giovannonii</name>
    <dbReference type="NCBI Taxonomy" id="406548"/>
    <lineage>
        <taxon>Bacteria</taxon>
        <taxon>Pseudomonadati</taxon>
        <taxon>Planctomycetota</taxon>
        <taxon>Planctomycetia</taxon>
        <taxon>Isosphaerales</taxon>
        <taxon>Isosphaeraceae</taxon>
        <taxon>Aquisphaera</taxon>
    </lineage>
</organism>
<gene>
    <name evidence="1" type="ORF">OJF2_75880</name>
</gene>